<organism evidence="2 3">
    <name type="scientific">Pleurodeles waltl</name>
    <name type="common">Iberian ribbed newt</name>
    <dbReference type="NCBI Taxonomy" id="8319"/>
    <lineage>
        <taxon>Eukaryota</taxon>
        <taxon>Metazoa</taxon>
        <taxon>Chordata</taxon>
        <taxon>Craniata</taxon>
        <taxon>Vertebrata</taxon>
        <taxon>Euteleostomi</taxon>
        <taxon>Amphibia</taxon>
        <taxon>Batrachia</taxon>
        <taxon>Caudata</taxon>
        <taxon>Salamandroidea</taxon>
        <taxon>Salamandridae</taxon>
        <taxon>Pleurodelinae</taxon>
        <taxon>Pleurodeles</taxon>
    </lineage>
</organism>
<protein>
    <submittedName>
        <fullName evidence="2">Uncharacterized protein</fullName>
    </submittedName>
</protein>
<dbReference type="AlphaFoldDB" id="A0AAV7TGS2"/>
<reference evidence="2" key="1">
    <citation type="journal article" date="2022" name="bioRxiv">
        <title>Sequencing and chromosome-scale assembly of the giantPleurodeles waltlgenome.</title>
        <authorList>
            <person name="Brown T."/>
            <person name="Elewa A."/>
            <person name="Iarovenko S."/>
            <person name="Subramanian E."/>
            <person name="Araus A.J."/>
            <person name="Petzold A."/>
            <person name="Susuki M."/>
            <person name="Suzuki K.-i.T."/>
            <person name="Hayashi T."/>
            <person name="Toyoda A."/>
            <person name="Oliveira C."/>
            <person name="Osipova E."/>
            <person name="Leigh N.D."/>
            <person name="Simon A."/>
            <person name="Yun M.H."/>
        </authorList>
    </citation>
    <scope>NUCLEOTIDE SEQUENCE</scope>
    <source>
        <strain evidence="2">20211129_DDA</strain>
        <tissue evidence="2">Liver</tissue>
    </source>
</reference>
<evidence type="ECO:0000313" key="2">
    <source>
        <dbReference type="EMBL" id="KAJ1175591.1"/>
    </source>
</evidence>
<feature type="region of interest" description="Disordered" evidence="1">
    <location>
        <begin position="78"/>
        <end position="132"/>
    </location>
</feature>
<dbReference type="EMBL" id="JANPWB010000006">
    <property type="protein sequence ID" value="KAJ1175591.1"/>
    <property type="molecule type" value="Genomic_DNA"/>
</dbReference>
<evidence type="ECO:0000256" key="1">
    <source>
        <dbReference type="SAM" id="MobiDB-lite"/>
    </source>
</evidence>
<name>A0AAV7TGS2_PLEWA</name>
<feature type="compositionally biased region" description="Polar residues" evidence="1">
    <location>
        <begin position="84"/>
        <end position="95"/>
    </location>
</feature>
<comment type="caution">
    <text evidence="2">The sequence shown here is derived from an EMBL/GenBank/DDBJ whole genome shotgun (WGS) entry which is preliminary data.</text>
</comment>
<evidence type="ECO:0000313" key="3">
    <source>
        <dbReference type="Proteomes" id="UP001066276"/>
    </source>
</evidence>
<keyword evidence="3" id="KW-1185">Reference proteome</keyword>
<dbReference type="Proteomes" id="UP001066276">
    <property type="component" value="Chromosome 3_2"/>
</dbReference>
<sequence>MAARARGERGSADPAAPALPCPVRRVCLLLIYFGLVRSLRTKPRSVLDPAQPGARCGEHLSAPLHLVLRGPTGPVCHAGAAGPQISQESPGTPGSASGLRMAGVARPRLRSGGKSRIGGPRLGGTGRLLHHQ</sequence>
<proteinExistence type="predicted"/>
<gene>
    <name evidence="2" type="ORF">NDU88_000878</name>
</gene>
<accession>A0AAV7TGS2</accession>